<evidence type="ECO:0000256" key="1">
    <source>
        <dbReference type="SAM" id="MobiDB-lite"/>
    </source>
</evidence>
<evidence type="ECO:0000313" key="2">
    <source>
        <dbReference type="EMBL" id="CAK0878517.1"/>
    </source>
</evidence>
<proteinExistence type="predicted"/>
<accession>A0ABN9VXX7</accession>
<dbReference type="EMBL" id="CAUYUJ010017855">
    <property type="protein sequence ID" value="CAK0878517.1"/>
    <property type="molecule type" value="Genomic_DNA"/>
</dbReference>
<protein>
    <submittedName>
        <fullName evidence="2">Uncharacterized protein</fullName>
    </submittedName>
</protein>
<evidence type="ECO:0000313" key="3">
    <source>
        <dbReference type="Proteomes" id="UP001189429"/>
    </source>
</evidence>
<sequence>MQRPAPGGPESPGAPTLAGAARLSASSCGMSCAPSSRPRSAGLKSVTFDLNLERYPVRASPAGADRGSWQTGAFASELHFGSDVSTDSSAGPETRLEAFIVLQENSRDKAASARSTTADGASSAQEDGDDISLAEIEAYANEQASRLTSLMDKRRARRTATVSTGRTRQVEGISFQVKTSTLWQRRGFAE</sequence>
<keyword evidence="3" id="KW-1185">Reference proteome</keyword>
<comment type="caution">
    <text evidence="2">The sequence shown here is derived from an EMBL/GenBank/DDBJ whole genome shotgun (WGS) entry which is preliminary data.</text>
</comment>
<dbReference type="Proteomes" id="UP001189429">
    <property type="component" value="Unassembled WGS sequence"/>
</dbReference>
<name>A0ABN9VXX7_9DINO</name>
<feature type="region of interest" description="Disordered" evidence="1">
    <location>
        <begin position="1"/>
        <end position="20"/>
    </location>
</feature>
<reference evidence="2" key="1">
    <citation type="submission" date="2023-10" db="EMBL/GenBank/DDBJ databases">
        <authorList>
            <person name="Chen Y."/>
            <person name="Shah S."/>
            <person name="Dougan E. K."/>
            <person name="Thang M."/>
            <person name="Chan C."/>
        </authorList>
    </citation>
    <scope>NUCLEOTIDE SEQUENCE [LARGE SCALE GENOMIC DNA]</scope>
</reference>
<organism evidence="2 3">
    <name type="scientific">Prorocentrum cordatum</name>
    <dbReference type="NCBI Taxonomy" id="2364126"/>
    <lineage>
        <taxon>Eukaryota</taxon>
        <taxon>Sar</taxon>
        <taxon>Alveolata</taxon>
        <taxon>Dinophyceae</taxon>
        <taxon>Prorocentrales</taxon>
        <taxon>Prorocentraceae</taxon>
        <taxon>Prorocentrum</taxon>
    </lineage>
</organism>
<gene>
    <name evidence="2" type="ORF">PCOR1329_LOCUS62247</name>
</gene>
<feature type="region of interest" description="Disordered" evidence="1">
    <location>
        <begin position="105"/>
        <end position="129"/>
    </location>
</feature>
<feature type="compositionally biased region" description="Polar residues" evidence="1">
    <location>
        <begin position="113"/>
        <end position="125"/>
    </location>
</feature>